<comment type="caution">
    <text evidence="1">The sequence shown here is derived from an EMBL/GenBank/DDBJ whole genome shotgun (WGS) entry which is preliminary data.</text>
</comment>
<accession>A0ABV8MLT2</accession>
<protein>
    <submittedName>
        <fullName evidence="1">Uncharacterized protein</fullName>
    </submittedName>
</protein>
<proteinExistence type="predicted"/>
<organism evidence="1 2">
    <name type="scientific">Chitinimonas lacunae</name>
    <dbReference type="NCBI Taxonomy" id="1963018"/>
    <lineage>
        <taxon>Bacteria</taxon>
        <taxon>Pseudomonadati</taxon>
        <taxon>Pseudomonadota</taxon>
        <taxon>Betaproteobacteria</taxon>
        <taxon>Neisseriales</taxon>
        <taxon>Chitinibacteraceae</taxon>
        <taxon>Chitinimonas</taxon>
    </lineage>
</organism>
<sequence>MADRILKAGTDSISVARQVAEAFGVPLGSILDDALEGAARIRAKILVGRDGRRSMTLTVCIEPHPEIPASDDELIVRTKDGQFWLEPFGDGPIEPVYRLRWIEGAGELDPRRNCTVVICAESRTCAEIVAKFLSQHHFTASVRAKHELPESPGADAVIVQGYHADEIAMPIRAAAGRVVPVIALHDSEMPDNPAQRIFYARPAGIAVLLKLHEIVRFSPLLEI</sequence>
<dbReference type="RefSeq" id="WP_378160718.1">
    <property type="nucleotide sequence ID" value="NZ_JBHSBU010000001.1"/>
</dbReference>
<evidence type="ECO:0000313" key="2">
    <source>
        <dbReference type="Proteomes" id="UP001595791"/>
    </source>
</evidence>
<dbReference type="EMBL" id="JBHSBU010000001">
    <property type="protein sequence ID" value="MFC4158250.1"/>
    <property type="molecule type" value="Genomic_DNA"/>
</dbReference>
<keyword evidence="2" id="KW-1185">Reference proteome</keyword>
<name>A0ABV8MLT2_9NEIS</name>
<gene>
    <name evidence="1" type="ORF">ACFOW7_02645</name>
</gene>
<dbReference type="Proteomes" id="UP001595791">
    <property type="component" value="Unassembled WGS sequence"/>
</dbReference>
<reference evidence="2" key="1">
    <citation type="journal article" date="2019" name="Int. J. Syst. Evol. Microbiol.">
        <title>The Global Catalogue of Microorganisms (GCM) 10K type strain sequencing project: providing services to taxonomists for standard genome sequencing and annotation.</title>
        <authorList>
            <consortium name="The Broad Institute Genomics Platform"/>
            <consortium name="The Broad Institute Genome Sequencing Center for Infectious Disease"/>
            <person name="Wu L."/>
            <person name="Ma J."/>
        </authorList>
    </citation>
    <scope>NUCLEOTIDE SEQUENCE [LARGE SCALE GENOMIC DNA]</scope>
    <source>
        <strain evidence="2">LMG 29894</strain>
    </source>
</reference>
<evidence type="ECO:0000313" key="1">
    <source>
        <dbReference type="EMBL" id="MFC4158250.1"/>
    </source>
</evidence>